<proteinExistence type="predicted"/>
<organism evidence="8">
    <name type="scientific">marine metagenome</name>
    <dbReference type="NCBI Taxonomy" id="408172"/>
    <lineage>
        <taxon>unclassified sequences</taxon>
        <taxon>metagenomes</taxon>
        <taxon>ecological metagenomes</taxon>
    </lineage>
</organism>
<feature type="non-terminal residue" evidence="8">
    <location>
        <position position="480"/>
    </location>
</feature>
<feature type="transmembrane region" description="Helical" evidence="7">
    <location>
        <begin position="370"/>
        <end position="387"/>
    </location>
</feature>
<gene>
    <name evidence="8" type="ORF">METZ01_LOCUS180452</name>
</gene>
<feature type="transmembrane region" description="Helical" evidence="7">
    <location>
        <begin position="444"/>
        <end position="467"/>
    </location>
</feature>
<evidence type="ECO:0008006" key="9">
    <source>
        <dbReference type="Google" id="ProtNLM"/>
    </source>
</evidence>
<keyword evidence="5 7" id="KW-1133">Transmembrane helix</keyword>
<accession>A0A382CN01</accession>
<keyword evidence="2" id="KW-0813">Transport</keyword>
<dbReference type="AlphaFoldDB" id="A0A382CN01"/>
<reference evidence="8" key="1">
    <citation type="submission" date="2018-05" db="EMBL/GenBank/DDBJ databases">
        <authorList>
            <person name="Lanie J.A."/>
            <person name="Ng W.-L."/>
            <person name="Kazmierczak K.M."/>
            <person name="Andrzejewski T.M."/>
            <person name="Davidsen T.M."/>
            <person name="Wayne K.J."/>
            <person name="Tettelin H."/>
            <person name="Glass J.I."/>
            <person name="Rusch D."/>
            <person name="Podicherti R."/>
            <person name="Tsui H.-C.T."/>
            <person name="Winkler M.E."/>
        </authorList>
    </citation>
    <scope>NUCLEOTIDE SEQUENCE</scope>
</reference>
<feature type="transmembrane region" description="Helical" evidence="7">
    <location>
        <begin position="407"/>
        <end position="424"/>
    </location>
</feature>
<dbReference type="PANTHER" id="PTHR30003:SF0">
    <property type="entry name" value="GLYCOLATE PERMEASE GLCA-RELATED"/>
    <property type="match status" value="1"/>
</dbReference>
<comment type="subcellular location">
    <subcellularLocation>
        <location evidence="1">Cell membrane</location>
        <topology evidence="1">Multi-pass membrane protein</topology>
    </subcellularLocation>
</comment>
<evidence type="ECO:0000256" key="6">
    <source>
        <dbReference type="ARBA" id="ARBA00023136"/>
    </source>
</evidence>
<feature type="transmembrane region" description="Helical" evidence="7">
    <location>
        <begin position="99"/>
        <end position="119"/>
    </location>
</feature>
<feature type="transmembrane region" description="Helical" evidence="7">
    <location>
        <begin position="230"/>
        <end position="253"/>
    </location>
</feature>
<name>A0A382CN01_9ZZZZ</name>
<dbReference type="Pfam" id="PF02652">
    <property type="entry name" value="Lactate_perm"/>
    <property type="match status" value="1"/>
</dbReference>
<feature type="transmembrane region" description="Helical" evidence="7">
    <location>
        <begin position="319"/>
        <end position="340"/>
    </location>
</feature>
<evidence type="ECO:0000256" key="7">
    <source>
        <dbReference type="SAM" id="Phobius"/>
    </source>
</evidence>
<evidence type="ECO:0000256" key="5">
    <source>
        <dbReference type="ARBA" id="ARBA00022989"/>
    </source>
</evidence>
<evidence type="ECO:0000256" key="4">
    <source>
        <dbReference type="ARBA" id="ARBA00022692"/>
    </source>
</evidence>
<evidence type="ECO:0000256" key="2">
    <source>
        <dbReference type="ARBA" id="ARBA00022448"/>
    </source>
</evidence>
<dbReference type="PANTHER" id="PTHR30003">
    <property type="entry name" value="L-LACTATE PERMEASE"/>
    <property type="match status" value="1"/>
</dbReference>
<feature type="transmembrane region" description="Helical" evidence="7">
    <location>
        <begin position="259"/>
        <end position="276"/>
    </location>
</feature>
<dbReference type="GO" id="GO:0015129">
    <property type="term" value="F:lactate transmembrane transporter activity"/>
    <property type="evidence" value="ECO:0007669"/>
    <property type="project" value="InterPro"/>
</dbReference>
<feature type="transmembrane region" description="Helical" evidence="7">
    <location>
        <begin position="190"/>
        <end position="218"/>
    </location>
</feature>
<dbReference type="EMBL" id="UINC01035344">
    <property type="protein sequence ID" value="SVB27598.1"/>
    <property type="molecule type" value="Genomic_DNA"/>
</dbReference>
<evidence type="ECO:0000313" key="8">
    <source>
        <dbReference type="EMBL" id="SVB27598.1"/>
    </source>
</evidence>
<dbReference type="GO" id="GO:0015295">
    <property type="term" value="F:solute:proton symporter activity"/>
    <property type="evidence" value="ECO:0007669"/>
    <property type="project" value="TreeGrafter"/>
</dbReference>
<dbReference type="GO" id="GO:0005886">
    <property type="term" value="C:plasma membrane"/>
    <property type="evidence" value="ECO:0007669"/>
    <property type="project" value="UniProtKB-SubCell"/>
</dbReference>
<evidence type="ECO:0000256" key="1">
    <source>
        <dbReference type="ARBA" id="ARBA00004651"/>
    </source>
</evidence>
<keyword evidence="6 7" id="KW-0472">Membrane</keyword>
<protein>
    <recommendedName>
        <fullName evidence="9">L-lactate permease</fullName>
    </recommendedName>
</protein>
<feature type="transmembrane region" description="Helical" evidence="7">
    <location>
        <begin position="60"/>
        <end position="78"/>
    </location>
</feature>
<evidence type="ECO:0000256" key="3">
    <source>
        <dbReference type="ARBA" id="ARBA00022475"/>
    </source>
</evidence>
<keyword evidence="4 7" id="KW-0812">Transmembrane</keyword>
<keyword evidence="3" id="KW-1003">Cell membrane</keyword>
<dbReference type="InterPro" id="IPR003804">
    <property type="entry name" value="Lactate_perm"/>
</dbReference>
<sequence length="480" mass="50180">MTALLSFLPILAVGVLLVGFRLPASRAMPVSYLVAAGLALFVWEVPGVQVAAASIKGLSLTLRLLFIIFGAILLLNTLKHSGALAVIRNGFTNISADRRVQVIIIAWLFGAFIEGAAGFGTPAAVTVPLMVGLGFPAMAGVVAGMIIQSTPVSFGAVGTPILVGVNKGLAGDESVKTAVADMGFGQWDGFLAFVGFKVALLHAIVGTLIPLLLVVFMTRFFGKNKSAREGLAVWPFALFASFALTVPYVLVAGFLGPEFPSLLGALIGLAIVVPVAKRGWLMPKGEPWDFPPRTEWEAGWTGGMEIDLKSGQAGEPPKVGVFTAWLPYLLLAGLLVLTRIEALPLKAWLRSIQLKWDVFGTGIFVDETPLYVPGTVFIVVSLIAVALHRMNGPGVGAAWGESLKTTAKASVALVFTVPMVQVFLNTDGGLAGYEKMPIALANGVAALAGGAYPLLAPALGGFGAFVAGSNTISNMMFSLF</sequence>